<dbReference type="AlphaFoldDB" id="A0AAD1QZM9"/>
<evidence type="ECO:0000313" key="2">
    <source>
        <dbReference type="Proteomes" id="UP001295444"/>
    </source>
</evidence>
<keyword evidence="2" id="KW-1185">Reference proteome</keyword>
<reference evidence="1" key="1">
    <citation type="submission" date="2022-03" db="EMBL/GenBank/DDBJ databases">
        <authorList>
            <person name="Alioto T."/>
            <person name="Alioto T."/>
            <person name="Gomez Garrido J."/>
        </authorList>
    </citation>
    <scope>NUCLEOTIDE SEQUENCE</scope>
</reference>
<evidence type="ECO:0000313" key="1">
    <source>
        <dbReference type="EMBL" id="CAH2220918.1"/>
    </source>
</evidence>
<organism evidence="1 2">
    <name type="scientific">Pelobates cultripes</name>
    <name type="common">Western spadefoot toad</name>
    <dbReference type="NCBI Taxonomy" id="61616"/>
    <lineage>
        <taxon>Eukaryota</taxon>
        <taxon>Metazoa</taxon>
        <taxon>Chordata</taxon>
        <taxon>Craniata</taxon>
        <taxon>Vertebrata</taxon>
        <taxon>Euteleostomi</taxon>
        <taxon>Amphibia</taxon>
        <taxon>Batrachia</taxon>
        <taxon>Anura</taxon>
        <taxon>Pelobatoidea</taxon>
        <taxon>Pelobatidae</taxon>
        <taxon>Pelobates</taxon>
    </lineage>
</organism>
<name>A0AAD1QZM9_PELCU</name>
<proteinExistence type="predicted"/>
<dbReference type="Proteomes" id="UP001295444">
    <property type="component" value="Chromosome 01"/>
</dbReference>
<accession>A0AAD1QZM9</accession>
<sequence length="85" mass="9101">MGRNSGVRTKPGRQLTTGGCRACNDKTLILVLAQGKNSLLTTAALSDCLDVLIHTRHAGLCTARQRGQRLMTPRDDTDLPSRGIG</sequence>
<dbReference type="EMBL" id="OW240912">
    <property type="protein sequence ID" value="CAH2220918.1"/>
    <property type="molecule type" value="Genomic_DNA"/>
</dbReference>
<gene>
    <name evidence="1" type="ORF">PECUL_23A059933</name>
</gene>
<protein>
    <submittedName>
        <fullName evidence="1">Uncharacterized protein</fullName>
    </submittedName>
</protein>